<dbReference type="PROSITE" id="PS50835">
    <property type="entry name" value="IG_LIKE"/>
    <property type="match status" value="1"/>
</dbReference>
<dbReference type="SUPFAM" id="SSF50978">
    <property type="entry name" value="WD40 repeat-like"/>
    <property type="match status" value="1"/>
</dbReference>
<dbReference type="InterPro" id="IPR036322">
    <property type="entry name" value="WD40_repeat_dom_sf"/>
</dbReference>
<evidence type="ECO:0000313" key="9">
    <source>
        <dbReference type="EMBL" id="GBG78412.1"/>
    </source>
</evidence>
<name>A0A388L847_CHABU</name>
<evidence type="ECO:0000313" key="10">
    <source>
        <dbReference type="Proteomes" id="UP000265515"/>
    </source>
</evidence>
<feature type="repeat" description="WD" evidence="6">
    <location>
        <begin position="279"/>
        <end position="294"/>
    </location>
</feature>
<dbReference type="GO" id="GO:0030488">
    <property type="term" value="P:tRNA methylation"/>
    <property type="evidence" value="ECO:0007669"/>
    <property type="project" value="TreeGrafter"/>
</dbReference>
<feature type="compositionally biased region" description="Basic and acidic residues" evidence="7">
    <location>
        <begin position="723"/>
        <end position="738"/>
    </location>
</feature>
<evidence type="ECO:0000256" key="3">
    <source>
        <dbReference type="ARBA" id="ARBA00022574"/>
    </source>
</evidence>
<accession>A0A388L847</accession>
<comment type="subcellular location">
    <subcellularLocation>
        <location evidence="1">Cytoplasm</location>
    </subcellularLocation>
</comment>
<keyword evidence="10" id="KW-1185">Reference proteome</keyword>
<evidence type="ECO:0000256" key="5">
    <source>
        <dbReference type="ARBA" id="ARBA00022737"/>
    </source>
</evidence>
<feature type="region of interest" description="Disordered" evidence="7">
    <location>
        <begin position="17"/>
        <end position="36"/>
    </location>
</feature>
<feature type="domain" description="Ig-like" evidence="8">
    <location>
        <begin position="579"/>
        <end position="657"/>
    </location>
</feature>
<dbReference type="STRING" id="69332.A0A388L847"/>
<feature type="region of interest" description="Disordered" evidence="7">
    <location>
        <begin position="605"/>
        <end position="635"/>
    </location>
</feature>
<dbReference type="Gramene" id="GBG78412">
    <property type="protein sequence ID" value="GBG78412"/>
    <property type="gene ID" value="CBR_g26440"/>
</dbReference>
<keyword evidence="2" id="KW-0963">Cytoplasm</keyword>
<keyword evidence="4" id="KW-0819">tRNA processing</keyword>
<dbReference type="InterPro" id="IPR051973">
    <property type="entry name" value="tRNA_Anticodon_Mtase-Reg"/>
</dbReference>
<dbReference type="PANTHER" id="PTHR14344">
    <property type="entry name" value="WD REPEAT PROTEIN"/>
    <property type="match status" value="1"/>
</dbReference>
<dbReference type="InterPro" id="IPR007110">
    <property type="entry name" value="Ig-like_dom"/>
</dbReference>
<feature type="region of interest" description="Disordered" evidence="7">
    <location>
        <begin position="339"/>
        <end position="373"/>
    </location>
</feature>
<keyword evidence="3 6" id="KW-0853">WD repeat</keyword>
<evidence type="ECO:0000259" key="8">
    <source>
        <dbReference type="PROSITE" id="PS50835"/>
    </source>
</evidence>
<protein>
    <recommendedName>
        <fullName evidence="8">Ig-like domain-containing protein</fullName>
    </recommendedName>
</protein>
<gene>
    <name evidence="9" type="ORF">CBR_g26440</name>
</gene>
<dbReference type="GO" id="GO:0005737">
    <property type="term" value="C:cytoplasm"/>
    <property type="evidence" value="ECO:0007669"/>
    <property type="project" value="UniProtKB-SubCell"/>
</dbReference>
<comment type="caution">
    <text evidence="9">The sequence shown here is derived from an EMBL/GenBank/DDBJ whole genome shotgun (WGS) entry which is preliminary data.</text>
</comment>
<sequence length="839" mass="92669">MGLASGLLREVGVGWEGSGARDRHLTPPEHNCNPAEADKTKEDITMIIAQLIAMCNWQQQELQRLAWVIDSNRDQQDDTNCVATISNLGTFAEPATISQQLTTLKADVRLLQQQPASSSHPLPLKMPNFRIEKFDDYTKTDPLAWWQGFTTELGLREVPERLKIAALYLNSTGAARVWLNLLAVKEGVNVENLDSKLNWDAITAQWKAHFIVQDTKARGINQRFKMHTLAKLKFHCCPVLSLAHACHQICNDQHQQIQGSVASDIRDSLTSEVRRTAYLVFSGATDGTIAVWDVTKEVRWFADNFQDLVLLKGTLVAPRPVSGRGSGGGGGRRRVMRLDSVGESTAAGSNVGKRHRKNKGKLRDGNGFSESTPILTEGRMEFHSTKAEQISIGGREKACEEGPTMSAGFAETSAEKPAEIPNSERPNVDPRCLCCSDSKECIEELLRSSIEEQSKDNEEDGEAEIRMQRVQLVKKVPAVVLPVSVISRAHQSGVNCLSLGCCNRSDGRKQERRTHCTFGYGSLDSKAVHRMLENRSALAQLAVEGAVKQSCKALEQDADDRVYMLVTGGDDQAIHVACFRCEFTSYAEQGNVSWWESDGYDERAGTSSTVAHKNRSSDEELSYKDGQQEGRSSGKITCASSTIIKSKKITQEEEELTSGSSEGLFVKVVFLGQDMLTEAHSSALKGIWTDGQWIFSAGLDQRLRCWEIDASIPWHAPKLCETTKSDNESRTSKTEDTSKQGLSMCGQEAPVSGPGRETAEKMPVVRWRKEVKDRDRLTRAQEAAKHVGWLKEQAWCICDVPEVAGIDVNKNPVRDFSGAGTVFEIAVVGRGLQVIHCMT</sequence>
<dbReference type="EMBL" id="BFEA01000294">
    <property type="protein sequence ID" value="GBG78412.1"/>
    <property type="molecule type" value="Genomic_DNA"/>
</dbReference>
<dbReference type="PROSITE" id="PS50082">
    <property type="entry name" value="WD_REPEATS_2"/>
    <property type="match status" value="1"/>
</dbReference>
<dbReference type="Proteomes" id="UP000265515">
    <property type="component" value="Unassembled WGS sequence"/>
</dbReference>
<dbReference type="PANTHER" id="PTHR14344:SF3">
    <property type="entry name" value="WD REPEAT-CONTAINING PROTEIN 6"/>
    <property type="match status" value="1"/>
</dbReference>
<proteinExistence type="predicted"/>
<feature type="region of interest" description="Disordered" evidence="7">
    <location>
        <begin position="723"/>
        <end position="761"/>
    </location>
</feature>
<reference evidence="9 10" key="1">
    <citation type="journal article" date="2018" name="Cell">
        <title>The Chara Genome: Secondary Complexity and Implications for Plant Terrestrialization.</title>
        <authorList>
            <person name="Nishiyama T."/>
            <person name="Sakayama H."/>
            <person name="Vries J.D."/>
            <person name="Buschmann H."/>
            <person name="Saint-Marcoux D."/>
            <person name="Ullrich K.K."/>
            <person name="Haas F.B."/>
            <person name="Vanderstraeten L."/>
            <person name="Becker D."/>
            <person name="Lang D."/>
            <person name="Vosolsobe S."/>
            <person name="Rombauts S."/>
            <person name="Wilhelmsson P.K.I."/>
            <person name="Janitza P."/>
            <person name="Kern R."/>
            <person name="Heyl A."/>
            <person name="Rumpler F."/>
            <person name="Villalobos L.I.A.C."/>
            <person name="Clay J.M."/>
            <person name="Skokan R."/>
            <person name="Toyoda A."/>
            <person name="Suzuki Y."/>
            <person name="Kagoshima H."/>
            <person name="Schijlen E."/>
            <person name="Tajeshwar N."/>
            <person name="Catarino B."/>
            <person name="Hetherington A.J."/>
            <person name="Saltykova A."/>
            <person name="Bonnot C."/>
            <person name="Breuninger H."/>
            <person name="Symeonidi A."/>
            <person name="Radhakrishnan G.V."/>
            <person name="Van Nieuwerburgh F."/>
            <person name="Deforce D."/>
            <person name="Chang C."/>
            <person name="Karol K.G."/>
            <person name="Hedrich R."/>
            <person name="Ulvskov P."/>
            <person name="Glockner G."/>
            <person name="Delwiche C.F."/>
            <person name="Petrasek J."/>
            <person name="Van de Peer Y."/>
            <person name="Friml J."/>
            <person name="Beilby M."/>
            <person name="Dolan L."/>
            <person name="Kohara Y."/>
            <person name="Sugano S."/>
            <person name="Fujiyama A."/>
            <person name="Delaux P.-M."/>
            <person name="Quint M."/>
            <person name="TheiBen G."/>
            <person name="Hagemann M."/>
            <person name="Harholt J."/>
            <person name="Dunand C."/>
            <person name="Zachgo S."/>
            <person name="Langdale J."/>
            <person name="Maumus F."/>
            <person name="Straeten D.V.D."/>
            <person name="Gould S.B."/>
            <person name="Rensing S.A."/>
        </authorList>
    </citation>
    <scope>NUCLEOTIDE SEQUENCE [LARGE SCALE GENOMIC DNA]</scope>
    <source>
        <strain evidence="9 10">S276</strain>
    </source>
</reference>
<dbReference type="OrthoDB" id="5594999at2759"/>
<evidence type="ECO:0000256" key="7">
    <source>
        <dbReference type="SAM" id="MobiDB-lite"/>
    </source>
</evidence>
<evidence type="ECO:0000256" key="1">
    <source>
        <dbReference type="ARBA" id="ARBA00004496"/>
    </source>
</evidence>
<evidence type="ECO:0000256" key="2">
    <source>
        <dbReference type="ARBA" id="ARBA00022490"/>
    </source>
</evidence>
<evidence type="ECO:0000256" key="6">
    <source>
        <dbReference type="PROSITE-ProRule" id="PRU00221"/>
    </source>
</evidence>
<dbReference type="AlphaFoldDB" id="A0A388L847"/>
<feature type="compositionally biased region" description="Basic and acidic residues" evidence="7">
    <location>
        <begin position="615"/>
        <end position="628"/>
    </location>
</feature>
<keyword evidence="5" id="KW-0677">Repeat</keyword>
<dbReference type="InterPro" id="IPR001680">
    <property type="entry name" value="WD40_rpt"/>
</dbReference>
<evidence type="ECO:0000256" key="4">
    <source>
        <dbReference type="ARBA" id="ARBA00022694"/>
    </source>
</evidence>
<organism evidence="9 10">
    <name type="scientific">Chara braunii</name>
    <name type="common">Braun's stonewort</name>
    <dbReference type="NCBI Taxonomy" id="69332"/>
    <lineage>
        <taxon>Eukaryota</taxon>
        <taxon>Viridiplantae</taxon>
        <taxon>Streptophyta</taxon>
        <taxon>Charophyceae</taxon>
        <taxon>Charales</taxon>
        <taxon>Characeae</taxon>
        <taxon>Chara</taxon>
    </lineage>
</organism>